<evidence type="ECO:0000256" key="3">
    <source>
        <dbReference type="ARBA" id="ARBA00022692"/>
    </source>
</evidence>
<dbReference type="OMA" id="LQAQWFR"/>
<evidence type="ECO:0000313" key="9">
    <source>
        <dbReference type="Proteomes" id="UP000515146"/>
    </source>
</evidence>
<dbReference type="InterPro" id="IPR006977">
    <property type="entry name" value="Yip1_dom"/>
</dbReference>
<keyword evidence="5 6" id="KW-0472">Membrane</keyword>
<comment type="subcellular location">
    <subcellularLocation>
        <location evidence="6">Golgi apparatus membrane</location>
        <topology evidence="6">Multi-pass membrane protein</topology>
    </subcellularLocation>
    <subcellularLocation>
        <location evidence="1">Membrane</location>
        <topology evidence="1">Multi-pass membrane protein</topology>
    </subcellularLocation>
</comment>
<organism evidence="9 10">
    <name type="scientific">Dermatophagoides pteronyssinus</name>
    <name type="common">European house dust mite</name>
    <dbReference type="NCBI Taxonomy" id="6956"/>
    <lineage>
        <taxon>Eukaryota</taxon>
        <taxon>Metazoa</taxon>
        <taxon>Ecdysozoa</taxon>
        <taxon>Arthropoda</taxon>
        <taxon>Chelicerata</taxon>
        <taxon>Arachnida</taxon>
        <taxon>Acari</taxon>
        <taxon>Acariformes</taxon>
        <taxon>Sarcoptiformes</taxon>
        <taxon>Astigmata</taxon>
        <taxon>Psoroptidia</taxon>
        <taxon>Analgoidea</taxon>
        <taxon>Pyroglyphidae</taxon>
        <taxon>Dermatophagoidinae</taxon>
        <taxon>Dermatophagoides</taxon>
    </lineage>
</organism>
<evidence type="ECO:0000256" key="4">
    <source>
        <dbReference type="ARBA" id="ARBA00022989"/>
    </source>
</evidence>
<feature type="region of interest" description="Disordered" evidence="7">
    <location>
        <begin position="99"/>
        <end position="118"/>
    </location>
</feature>
<dbReference type="FunCoup" id="A0A6P6YAV8">
    <property type="interactions" value="927"/>
</dbReference>
<evidence type="ECO:0000256" key="6">
    <source>
        <dbReference type="RuleBase" id="RU361264"/>
    </source>
</evidence>
<protein>
    <recommendedName>
        <fullName evidence="6">Protein YIPF</fullName>
    </recommendedName>
</protein>
<feature type="compositionally biased region" description="Polar residues" evidence="7">
    <location>
        <begin position="29"/>
        <end position="38"/>
    </location>
</feature>
<dbReference type="InterPro" id="IPR039765">
    <property type="entry name" value="Yip5/YIPF1/YIPF2"/>
</dbReference>
<keyword evidence="3 6" id="KW-0812">Transmembrane</keyword>
<keyword evidence="9" id="KW-1185">Reference proteome</keyword>
<accession>A0A6P6YAV8</accession>
<reference evidence="10" key="1">
    <citation type="submission" date="2025-08" db="UniProtKB">
        <authorList>
            <consortium name="RefSeq"/>
        </authorList>
    </citation>
    <scope>IDENTIFICATION</scope>
    <source>
        <strain evidence="10">Airmid</strain>
    </source>
</reference>
<evidence type="ECO:0000259" key="8">
    <source>
        <dbReference type="Pfam" id="PF04893"/>
    </source>
</evidence>
<evidence type="ECO:0000256" key="5">
    <source>
        <dbReference type="ARBA" id="ARBA00023136"/>
    </source>
</evidence>
<sequence>MDSNNKTSDSAILFLDSTFDPPLNPPPSTSDNHPTQSMDGHQILNQVQLQFIPSGNENLYVSGQIQNTQQPAATRSFVLEPSIIVTGSTEQQKNRDTDFLVDNDDTQPIDLGSPDGAKMANENQSKLTIWQFDYYARYFDLTTDQFIRRIIWSPVPLTQGNEKGTYIDRYIHSNPDLYGPFWIPITLAFTISICDDIIRHMNLNSMKTISTINPMMMDHNSTIKPTPIKQEYHPLTFEFERINMAMTITFSYIILAPLILWSFCQWRRCSKLYTFIECICAYGYSLSLFIPVTILALINNRQIQFIFFASAAFLSGSVLLISFGPVVHSDPSRSFKFAYVMLIFILISHIVLALFYLYMFL</sequence>
<name>A0A6P6YAV8_DERPT</name>
<feature type="transmembrane region" description="Helical" evidence="6">
    <location>
        <begin position="304"/>
        <end position="327"/>
    </location>
</feature>
<dbReference type="GO" id="GO:0016192">
    <property type="term" value="P:vesicle-mediated transport"/>
    <property type="evidence" value="ECO:0007669"/>
    <property type="project" value="InterPro"/>
</dbReference>
<dbReference type="OrthoDB" id="10256463at2759"/>
<dbReference type="KEGG" id="dpte:113796411"/>
<dbReference type="PANTHER" id="PTHR12822">
    <property type="entry name" value="PROTEIN YIPF"/>
    <property type="match status" value="1"/>
</dbReference>
<comment type="similarity">
    <text evidence="2 6">Belongs to the YIP1 family.</text>
</comment>
<dbReference type="GO" id="GO:0031267">
    <property type="term" value="F:small GTPase binding"/>
    <property type="evidence" value="ECO:0007669"/>
    <property type="project" value="InterPro"/>
</dbReference>
<dbReference type="Pfam" id="PF04893">
    <property type="entry name" value="Yip1"/>
    <property type="match status" value="1"/>
</dbReference>
<feature type="transmembrane region" description="Helical" evidence="6">
    <location>
        <begin position="339"/>
        <end position="359"/>
    </location>
</feature>
<feature type="transmembrane region" description="Helical" evidence="6">
    <location>
        <begin position="244"/>
        <end position="263"/>
    </location>
</feature>
<dbReference type="Proteomes" id="UP000515146">
    <property type="component" value="Unplaced"/>
</dbReference>
<dbReference type="InParanoid" id="A0A6P6YAV8"/>
<evidence type="ECO:0000256" key="1">
    <source>
        <dbReference type="ARBA" id="ARBA00004141"/>
    </source>
</evidence>
<keyword evidence="4 6" id="KW-1133">Transmembrane helix</keyword>
<evidence type="ECO:0000256" key="7">
    <source>
        <dbReference type="SAM" id="MobiDB-lite"/>
    </source>
</evidence>
<feature type="transmembrane region" description="Helical" evidence="6">
    <location>
        <begin position="275"/>
        <end position="298"/>
    </location>
</feature>
<dbReference type="PANTHER" id="PTHR12822:SF2">
    <property type="entry name" value="PROTEIN YIPF"/>
    <property type="match status" value="1"/>
</dbReference>
<gene>
    <name evidence="10" type="primary">LOC113796411</name>
</gene>
<evidence type="ECO:0000256" key="2">
    <source>
        <dbReference type="ARBA" id="ARBA00010596"/>
    </source>
</evidence>
<proteinExistence type="inferred from homology"/>
<evidence type="ECO:0000313" key="10">
    <source>
        <dbReference type="RefSeq" id="XP_027202487.1"/>
    </source>
</evidence>
<feature type="region of interest" description="Disordered" evidence="7">
    <location>
        <begin position="16"/>
        <end position="38"/>
    </location>
</feature>
<comment type="caution">
    <text evidence="6">Lacks conserved residue(s) required for the propagation of feature annotation.</text>
</comment>
<dbReference type="RefSeq" id="XP_027202487.1">
    <property type="nucleotide sequence ID" value="XM_027346686.1"/>
</dbReference>
<dbReference type="GO" id="GO:0000139">
    <property type="term" value="C:Golgi membrane"/>
    <property type="evidence" value="ECO:0007669"/>
    <property type="project" value="UniProtKB-SubCell"/>
</dbReference>
<feature type="domain" description="Yip1" evidence="8">
    <location>
        <begin position="170"/>
        <end position="354"/>
    </location>
</feature>
<dbReference type="AlphaFoldDB" id="A0A6P6YAV8"/>